<proteinExistence type="inferred from homology"/>
<dbReference type="InterPro" id="IPR004890">
    <property type="entry name" value="Lipoprotein_10_C"/>
</dbReference>
<evidence type="ECO:0000313" key="5">
    <source>
        <dbReference type="Proteomes" id="UP000275883"/>
    </source>
</evidence>
<dbReference type="SUPFAM" id="SSF53850">
    <property type="entry name" value="Periplasmic binding protein-like II"/>
    <property type="match status" value="2"/>
</dbReference>
<accession>A0A3G8LHP0</accession>
<evidence type="ECO:0000256" key="1">
    <source>
        <dbReference type="ARBA" id="ARBA00009031"/>
    </source>
</evidence>
<sequence length="516" mass="60147">MVEHKFKLKKAALAALFMFGFIPFVFTSCEIFNKKVLLKFQIPYAVNSSTFKRVSTVIDKFNRENKKTKIELIPAQSRRELYNHITLGIEAKNKDLPNLVIHYPSLAYYAASQNKALDFSSALTLSSLSSDFLKQYNRFNSDKITNLPLAISSEALVINKPLLGYFLLELEKYATKNGISLNLERVPIFKLAKDYFTNLKTSTKVEDLELWKLKFNFNKTLILDNKNLFEDLDLNSYENLFRFTSVIHASTEKGNVDYLYSQSVVNTTYSIMFNDANQDYNHYFLKYNSSQTLDIRNILENPDRQNELKKIYFLYKTMFEDKELNIAFGNENTSEINSKFFSLVSNRIYDTIKRRLPNLDDFLFLNAPIKNANSKENGSYFLQGLNLIGIKKSTKENQALLDFVKWMYNKDNFSKYTINNKQYFLTPVEYLNLSLGYYYPSDNFDSIIENSQENVTLKNIKNLFDSQNVKFLEPVDFESERFRRGLLLSIQTLKRGIDLGNPIDFETFINTIKRGI</sequence>
<dbReference type="AlphaFoldDB" id="A0A3G8LHP0"/>
<dbReference type="RefSeq" id="WP_124724088.1">
    <property type="nucleotide sequence ID" value="NZ_CP034044.1"/>
</dbReference>
<gene>
    <name evidence="3" type="ORF">EGN60_00080</name>
    <name evidence="4" type="ORF">EGN60_00140</name>
</gene>
<protein>
    <submittedName>
        <fullName evidence="3">Extracellular solute-binding protein</fullName>
    </submittedName>
</protein>
<organism evidence="3 5">
    <name type="scientific">Mycoplasma struthionis</name>
    <dbReference type="NCBI Taxonomy" id="538220"/>
    <lineage>
        <taxon>Bacteria</taxon>
        <taxon>Bacillati</taxon>
        <taxon>Mycoplasmatota</taxon>
        <taxon>Mollicutes</taxon>
        <taxon>Mycoplasmataceae</taxon>
        <taxon>Mycoplasma</taxon>
    </lineage>
</organism>
<dbReference type="EMBL" id="CP034044">
    <property type="protein sequence ID" value="AZG68382.1"/>
    <property type="molecule type" value="Genomic_DNA"/>
</dbReference>
<feature type="domain" description="Mycoplasma lipoprotein C-terminal" evidence="2">
    <location>
        <begin position="382"/>
        <end position="486"/>
    </location>
</feature>
<dbReference type="EMBL" id="CP034044">
    <property type="protein sequence ID" value="AZG68393.1"/>
    <property type="molecule type" value="Genomic_DNA"/>
</dbReference>
<evidence type="ECO:0000259" key="2">
    <source>
        <dbReference type="Pfam" id="PF03202"/>
    </source>
</evidence>
<dbReference type="Gene3D" id="3.40.190.10">
    <property type="entry name" value="Periplasmic binding protein-like II"/>
    <property type="match status" value="3"/>
</dbReference>
<dbReference type="PROSITE" id="PS51257">
    <property type="entry name" value="PROKAR_LIPOPROTEIN"/>
    <property type="match status" value="1"/>
</dbReference>
<dbReference type="OrthoDB" id="394229at2"/>
<dbReference type="Proteomes" id="UP000275883">
    <property type="component" value="Chromosome"/>
</dbReference>
<comment type="similarity">
    <text evidence="1">Belongs to the MG185/MG260 family.</text>
</comment>
<dbReference type="KEGG" id="mstr:EGN60_00140"/>
<dbReference type="KEGG" id="mstr:EGN60_00080"/>
<dbReference type="Pfam" id="PF03202">
    <property type="entry name" value="Lipoprotein_10"/>
    <property type="match status" value="1"/>
</dbReference>
<evidence type="ECO:0000313" key="4">
    <source>
        <dbReference type="EMBL" id="AZG68393.1"/>
    </source>
</evidence>
<evidence type="ECO:0000313" key="3">
    <source>
        <dbReference type="EMBL" id="AZG68382.1"/>
    </source>
</evidence>
<reference evidence="3 5" key="1">
    <citation type="submission" date="2018-11" db="EMBL/GenBank/DDBJ databases">
        <title>Genome sequence of Mycoplasma struthionis sp. nov.</title>
        <authorList>
            <person name="Spergser J."/>
        </authorList>
    </citation>
    <scope>NUCLEOTIDE SEQUENCE [LARGE SCALE GENOMIC DNA]</scope>
    <source>
        <strain evidence="3 5">237IA</strain>
    </source>
</reference>
<name>A0A3G8LHP0_9MOLU</name>
<keyword evidence="5" id="KW-1185">Reference proteome</keyword>